<protein>
    <submittedName>
        <fullName evidence="1">Uncharacterized protein</fullName>
    </submittedName>
</protein>
<comment type="caution">
    <text evidence="1">The sequence shown here is derived from an EMBL/GenBank/DDBJ whole genome shotgun (WGS) entry which is preliminary data.</text>
</comment>
<proteinExistence type="predicted"/>
<dbReference type="Proteomes" id="UP000191408">
    <property type="component" value="Unassembled WGS sequence"/>
</dbReference>
<evidence type="ECO:0000313" key="2">
    <source>
        <dbReference type="Proteomes" id="UP000191408"/>
    </source>
</evidence>
<evidence type="ECO:0000313" key="1">
    <source>
        <dbReference type="EMBL" id="OQD65303.1"/>
    </source>
</evidence>
<dbReference type="AlphaFoldDB" id="A0A1V6NKQ8"/>
<keyword evidence="2" id="KW-1185">Reference proteome</keyword>
<accession>A0A1V6NKQ8</accession>
<dbReference type="EMBL" id="MDYM01000006">
    <property type="protein sequence ID" value="OQD65303.1"/>
    <property type="molecule type" value="Genomic_DNA"/>
</dbReference>
<sequence>MRIIDYDFLHWLLNCRRRNVSTQEVPNIWSWDAVFIAYATPCSDETGW</sequence>
<reference evidence="2" key="1">
    <citation type="journal article" date="2017" name="Nat. Microbiol.">
        <title>Global analysis of biosynthetic gene clusters reveals vast potential of secondary metabolite production in Penicillium species.</title>
        <authorList>
            <person name="Nielsen J.C."/>
            <person name="Grijseels S."/>
            <person name="Prigent S."/>
            <person name="Ji B."/>
            <person name="Dainat J."/>
            <person name="Nielsen K.F."/>
            <person name="Frisvad J.C."/>
            <person name="Workman M."/>
            <person name="Nielsen J."/>
        </authorList>
    </citation>
    <scope>NUCLEOTIDE SEQUENCE [LARGE SCALE GENOMIC DNA]</scope>
    <source>
        <strain evidence="2">IBT 4502</strain>
    </source>
</reference>
<name>A0A1V6NKQ8_PENPO</name>
<organism evidence="1 2">
    <name type="scientific">Penicillium polonicum</name>
    <dbReference type="NCBI Taxonomy" id="60169"/>
    <lineage>
        <taxon>Eukaryota</taxon>
        <taxon>Fungi</taxon>
        <taxon>Dikarya</taxon>
        <taxon>Ascomycota</taxon>
        <taxon>Pezizomycotina</taxon>
        <taxon>Eurotiomycetes</taxon>
        <taxon>Eurotiomycetidae</taxon>
        <taxon>Eurotiales</taxon>
        <taxon>Aspergillaceae</taxon>
        <taxon>Penicillium</taxon>
    </lineage>
</organism>
<gene>
    <name evidence="1" type="ORF">PENPOL_c006G07602</name>
</gene>